<accession>A0A9P8VEC3</accession>
<organism evidence="2 3">
    <name type="scientific">Plectosphaerella plurivora</name>
    <dbReference type="NCBI Taxonomy" id="936078"/>
    <lineage>
        <taxon>Eukaryota</taxon>
        <taxon>Fungi</taxon>
        <taxon>Dikarya</taxon>
        <taxon>Ascomycota</taxon>
        <taxon>Pezizomycotina</taxon>
        <taxon>Sordariomycetes</taxon>
        <taxon>Hypocreomycetidae</taxon>
        <taxon>Glomerellales</taxon>
        <taxon>Plectosphaerellaceae</taxon>
        <taxon>Plectosphaerella</taxon>
    </lineage>
</organism>
<sequence>MSELRLFGVGLDFPSISFLSSRCRRYMQWAWGADMQPTRDSRAWLSVPLPSSTTPLRRQVVQERHWIPKEITHHQNQYSSFGHIQTVMGRLICMTASNSGLATWKLACLRQRQSRQGSDVGRRPALDRLISVRAVSMLLVRWLPEASQPIRKHGRDNLFRCQQPPAQSARACVSPQSPGETGSEGRKKGGVVKRASRHCRRPMLGVLPPS</sequence>
<feature type="compositionally biased region" description="Basic residues" evidence="1">
    <location>
        <begin position="188"/>
        <end position="201"/>
    </location>
</feature>
<name>A0A9P8VEC3_9PEZI</name>
<evidence type="ECO:0000256" key="1">
    <source>
        <dbReference type="SAM" id="MobiDB-lite"/>
    </source>
</evidence>
<dbReference type="EMBL" id="JAGSXJ010000008">
    <property type="protein sequence ID" value="KAH6689086.1"/>
    <property type="molecule type" value="Genomic_DNA"/>
</dbReference>
<evidence type="ECO:0000313" key="3">
    <source>
        <dbReference type="Proteomes" id="UP000770015"/>
    </source>
</evidence>
<reference evidence="2" key="1">
    <citation type="journal article" date="2021" name="Nat. Commun.">
        <title>Genetic determinants of endophytism in the Arabidopsis root mycobiome.</title>
        <authorList>
            <person name="Mesny F."/>
            <person name="Miyauchi S."/>
            <person name="Thiergart T."/>
            <person name="Pickel B."/>
            <person name="Atanasova L."/>
            <person name="Karlsson M."/>
            <person name="Huettel B."/>
            <person name="Barry K.W."/>
            <person name="Haridas S."/>
            <person name="Chen C."/>
            <person name="Bauer D."/>
            <person name="Andreopoulos W."/>
            <person name="Pangilinan J."/>
            <person name="LaButti K."/>
            <person name="Riley R."/>
            <person name="Lipzen A."/>
            <person name="Clum A."/>
            <person name="Drula E."/>
            <person name="Henrissat B."/>
            <person name="Kohler A."/>
            <person name="Grigoriev I.V."/>
            <person name="Martin F.M."/>
            <person name="Hacquard S."/>
        </authorList>
    </citation>
    <scope>NUCLEOTIDE SEQUENCE</scope>
    <source>
        <strain evidence="2">MPI-SDFR-AT-0117</strain>
    </source>
</reference>
<keyword evidence="3" id="KW-1185">Reference proteome</keyword>
<dbReference type="AlphaFoldDB" id="A0A9P8VEC3"/>
<protein>
    <submittedName>
        <fullName evidence="2">Uncharacterized protein</fullName>
    </submittedName>
</protein>
<dbReference type="Proteomes" id="UP000770015">
    <property type="component" value="Unassembled WGS sequence"/>
</dbReference>
<feature type="region of interest" description="Disordered" evidence="1">
    <location>
        <begin position="168"/>
        <end position="210"/>
    </location>
</feature>
<comment type="caution">
    <text evidence="2">The sequence shown here is derived from an EMBL/GenBank/DDBJ whole genome shotgun (WGS) entry which is preliminary data.</text>
</comment>
<proteinExistence type="predicted"/>
<evidence type="ECO:0000313" key="2">
    <source>
        <dbReference type="EMBL" id="KAH6689086.1"/>
    </source>
</evidence>
<gene>
    <name evidence="2" type="ORF">F5X68DRAFT_77039</name>
</gene>